<dbReference type="RefSeq" id="WP_083644079.1">
    <property type="nucleotide sequence ID" value="NZ_AMRU01000001.1"/>
</dbReference>
<evidence type="ECO:0000313" key="1">
    <source>
        <dbReference type="EMBL" id="APU68283.1"/>
    </source>
</evidence>
<organism evidence="1 2">
    <name type="scientific">Christiangramia flava JLT2011</name>
    <dbReference type="NCBI Taxonomy" id="1229726"/>
    <lineage>
        <taxon>Bacteria</taxon>
        <taxon>Pseudomonadati</taxon>
        <taxon>Bacteroidota</taxon>
        <taxon>Flavobacteriia</taxon>
        <taxon>Flavobacteriales</taxon>
        <taxon>Flavobacteriaceae</taxon>
        <taxon>Christiangramia</taxon>
    </lineage>
</organism>
<dbReference type="Pfam" id="PF10677">
    <property type="entry name" value="DUF2490"/>
    <property type="match status" value="1"/>
</dbReference>
<dbReference type="STRING" id="1229726.GRFL_1559"/>
<sequence>MKNAYLVLLPLLLFGASTFAQEHDSKWGAWYMYFLNHQIQDSKFGIQADAQYRDWQLGGDFQQSILRGALTYQPIPEIKAAFGYSYFVNGPEGNAKTTSMEHRIFQDINFPQKVGSFMSLNHRLRLEERWVEDQDFRTRVRYAAAFTIPITKNEHGATGFYLAIFDEIFINGQTHIGNGREVGLFDRNWLYGALGYALSKNLKVQLGALNQVTENSVKNNLQVSLIHSF</sequence>
<protein>
    <submittedName>
        <fullName evidence="1">Uncharacterized protein</fullName>
    </submittedName>
</protein>
<dbReference type="KEGG" id="gfl:GRFL_1559"/>
<dbReference type="AlphaFoldDB" id="A0A1L7I536"/>
<dbReference type="EMBL" id="CP016359">
    <property type="protein sequence ID" value="APU68283.1"/>
    <property type="molecule type" value="Genomic_DNA"/>
</dbReference>
<name>A0A1L7I536_9FLAO</name>
<proteinExistence type="predicted"/>
<reference evidence="1 2" key="1">
    <citation type="submission" date="2016-07" db="EMBL/GenBank/DDBJ databases">
        <title>Multi-omics approach to identify versatile polysaccharide utilization systems of a marine flavobacterium Gramella flava.</title>
        <authorList>
            <person name="Tang K."/>
        </authorList>
    </citation>
    <scope>NUCLEOTIDE SEQUENCE [LARGE SCALE GENOMIC DNA]</scope>
    <source>
        <strain evidence="1 2">JLT2011</strain>
    </source>
</reference>
<dbReference type="OrthoDB" id="1118734at2"/>
<keyword evidence="2" id="KW-1185">Reference proteome</keyword>
<evidence type="ECO:0000313" key="2">
    <source>
        <dbReference type="Proteomes" id="UP000186230"/>
    </source>
</evidence>
<dbReference type="Proteomes" id="UP000186230">
    <property type="component" value="Chromosome"/>
</dbReference>
<accession>A0A1L7I536</accession>
<dbReference type="InterPro" id="IPR019619">
    <property type="entry name" value="DUF2490"/>
</dbReference>
<gene>
    <name evidence="1" type="ORF">GRFL_1559</name>
</gene>